<dbReference type="InterPro" id="IPR023173">
    <property type="entry name" value="NADPH_Cyt_P450_Rdtase_alpha"/>
</dbReference>
<comment type="subunit">
    <text evidence="9">Interacts with DRE2; as part of the cytosolic iron-sulfur (Fe-S) protein assembly (CIA) machinery.</text>
</comment>
<comment type="catalytic activity">
    <reaction evidence="9">
        <text>2 oxidized [2Fe-2S]-[protein] + NADPH = 2 reduced [2Fe-2S]-[protein] + NADP(+) + H(+)</text>
        <dbReference type="Rhea" id="RHEA:67716"/>
        <dbReference type="Rhea" id="RHEA-COMP:17327"/>
        <dbReference type="Rhea" id="RHEA-COMP:17328"/>
        <dbReference type="ChEBI" id="CHEBI:15378"/>
        <dbReference type="ChEBI" id="CHEBI:33737"/>
        <dbReference type="ChEBI" id="CHEBI:33738"/>
        <dbReference type="ChEBI" id="CHEBI:57783"/>
        <dbReference type="ChEBI" id="CHEBI:58349"/>
    </reaction>
</comment>
<dbReference type="Gene3D" id="2.40.30.10">
    <property type="entry name" value="Translation factors"/>
    <property type="match status" value="1"/>
</dbReference>
<evidence type="ECO:0000313" key="12">
    <source>
        <dbReference type="EMBL" id="QDS75165.1"/>
    </source>
</evidence>
<evidence type="ECO:0000256" key="5">
    <source>
        <dbReference type="ARBA" id="ARBA00022643"/>
    </source>
</evidence>
<gene>
    <name evidence="9" type="primary">TAH18</name>
    <name evidence="12" type="ORF">FKW77_008286</name>
</gene>
<dbReference type="SUPFAM" id="SSF52343">
    <property type="entry name" value="Ferredoxin reductase-like, C-terminal NADP-linked domain"/>
    <property type="match status" value="1"/>
</dbReference>
<dbReference type="Gene3D" id="3.40.50.80">
    <property type="entry name" value="Nucleotide-binding domain of ferredoxin-NADP reductase (FNR) module"/>
    <property type="match status" value="1"/>
</dbReference>
<dbReference type="Pfam" id="PF00667">
    <property type="entry name" value="FAD_binding_1"/>
    <property type="match status" value="1"/>
</dbReference>
<dbReference type="SUPFAM" id="SSF52218">
    <property type="entry name" value="Flavoproteins"/>
    <property type="match status" value="1"/>
</dbReference>
<evidence type="ECO:0000256" key="7">
    <source>
        <dbReference type="ARBA" id="ARBA00022857"/>
    </source>
</evidence>
<dbReference type="PANTHER" id="PTHR19384">
    <property type="entry name" value="NITRIC OXIDE SYNTHASE-RELATED"/>
    <property type="match status" value="1"/>
</dbReference>
<evidence type="ECO:0000256" key="9">
    <source>
        <dbReference type="HAMAP-Rule" id="MF_03178"/>
    </source>
</evidence>
<feature type="binding site" evidence="9">
    <location>
        <begin position="452"/>
        <end position="455"/>
    </location>
    <ligand>
        <name>FAD</name>
        <dbReference type="ChEBI" id="CHEBI:57692"/>
    </ligand>
</feature>
<feature type="domain" description="FAD-binding FR-type" evidence="11">
    <location>
        <begin position="227"/>
        <end position="499"/>
    </location>
</feature>
<dbReference type="GO" id="GO:0016651">
    <property type="term" value="F:oxidoreductase activity, acting on NAD(P)H"/>
    <property type="evidence" value="ECO:0007669"/>
    <property type="project" value="UniProtKB-UniRule"/>
</dbReference>
<dbReference type="InterPro" id="IPR001709">
    <property type="entry name" value="Flavoprot_Pyr_Nucl_cyt_Rdtase"/>
</dbReference>
<feature type="binding site" evidence="9">
    <location>
        <begin position="558"/>
        <end position="559"/>
    </location>
    <ligand>
        <name>NADP(+)</name>
        <dbReference type="ChEBI" id="CHEBI:58349"/>
    </ligand>
</feature>
<dbReference type="GO" id="GO:0010181">
    <property type="term" value="F:FMN binding"/>
    <property type="evidence" value="ECO:0007669"/>
    <property type="project" value="UniProtKB-UniRule"/>
</dbReference>
<feature type="binding site" evidence="9">
    <location>
        <position position="378"/>
    </location>
    <ligand>
        <name>FAD</name>
        <dbReference type="ChEBI" id="CHEBI:57692"/>
    </ligand>
</feature>
<evidence type="ECO:0000256" key="3">
    <source>
        <dbReference type="ARBA" id="ARBA00022490"/>
    </source>
</evidence>
<dbReference type="InterPro" id="IPR003097">
    <property type="entry name" value="CysJ-like_FAD-binding"/>
</dbReference>
<dbReference type="InterPro" id="IPR029039">
    <property type="entry name" value="Flavoprotein-like_sf"/>
</dbReference>
<protein>
    <recommendedName>
        <fullName evidence="9">NADPH-dependent diflavin oxidoreductase 1</fullName>
        <ecNumber evidence="9">1.18.1.-</ecNumber>
    </recommendedName>
    <alternativeName>
        <fullName evidence="9">NADPH-dependent FMN and FAD-containing oxidoreductase</fullName>
    </alternativeName>
</protein>
<feature type="binding site" evidence="9">
    <location>
        <begin position="408"/>
        <end position="411"/>
    </location>
    <ligand>
        <name>FAD</name>
        <dbReference type="ChEBI" id="CHEBI:57692"/>
    </ligand>
</feature>
<evidence type="ECO:0000256" key="6">
    <source>
        <dbReference type="ARBA" id="ARBA00022827"/>
    </source>
</evidence>
<dbReference type="InterPro" id="IPR017927">
    <property type="entry name" value="FAD-bd_FR_type"/>
</dbReference>
<dbReference type="FunFam" id="3.40.50.360:FF:000034">
    <property type="entry name" value="NADPH-dependent diflavin oxidoreductase 1"/>
    <property type="match status" value="1"/>
</dbReference>
<dbReference type="HAMAP" id="MF_03178">
    <property type="entry name" value="NDOR1"/>
    <property type="match status" value="1"/>
</dbReference>
<dbReference type="Proteomes" id="UP000316270">
    <property type="component" value="Chromosome 12"/>
</dbReference>
<dbReference type="InterPro" id="IPR028879">
    <property type="entry name" value="NDOR1"/>
</dbReference>
<dbReference type="InterPro" id="IPR001433">
    <property type="entry name" value="OxRdtase_FAD/NAD-bd"/>
</dbReference>
<dbReference type="Gene3D" id="3.40.50.360">
    <property type="match status" value="1"/>
</dbReference>
<dbReference type="EC" id="1.18.1.-" evidence="9"/>
<comment type="similarity">
    <text evidence="9">In the N-terminal section; belongs to the flavodoxin family.</text>
</comment>
<dbReference type="InterPro" id="IPR001094">
    <property type="entry name" value="Flavdoxin-like"/>
</dbReference>
<dbReference type="GO" id="GO:0160246">
    <property type="term" value="F:NADPH-iron-sulfur [2Fe-2S] protein oxidoreductase activity"/>
    <property type="evidence" value="ECO:0007669"/>
    <property type="project" value="InterPro"/>
</dbReference>
<feature type="binding site" evidence="9">
    <location>
        <position position="639"/>
    </location>
    <ligand>
        <name>FAD</name>
        <dbReference type="ChEBI" id="CHEBI:57692"/>
    </ligand>
</feature>
<comment type="similarity">
    <text evidence="9">Belongs to the NADPH-dependent diflavin oxidoreductase NDOR1 family.</text>
</comment>
<evidence type="ECO:0000259" key="11">
    <source>
        <dbReference type="PROSITE" id="PS51384"/>
    </source>
</evidence>
<feature type="binding site" evidence="9">
    <location>
        <begin position="103"/>
        <end position="112"/>
    </location>
    <ligand>
        <name>FMN</name>
        <dbReference type="ChEBI" id="CHEBI:58210"/>
    </ligand>
</feature>
<dbReference type="STRING" id="50376.A0A517LHP2"/>
<evidence type="ECO:0000256" key="8">
    <source>
        <dbReference type="ARBA" id="ARBA00023002"/>
    </source>
</evidence>
<dbReference type="InterPro" id="IPR017938">
    <property type="entry name" value="Riboflavin_synthase-like_b-brl"/>
</dbReference>
<dbReference type="FunFam" id="1.20.990.10:FF:000013">
    <property type="entry name" value="NADPH-dependent diflavin oxidoreductase 1"/>
    <property type="match status" value="1"/>
</dbReference>
<proteinExistence type="inferred from homology"/>
<keyword evidence="7 9" id="KW-0521">NADP</keyword>
<evidence type="ECO:0000256" key="1">
    <source>
        <dbReference type="ARBA" id="ARBA00001917"/>
    </source>
</evidence>
<keyword evidence="9" id="KW-0496">Mitochondrion</keyword>
<dbReference type="GO" id="GO:0016226">
    <property type="term" value="P:iron-sulfur cluster assembly"/>
    <property type="evidence" value="ECO:0007669"/>
    <property type="project" value="UniProtKB-UniRule"/>
</dbReference>
<dbReference type="GO" id="GO:0005739">
    <property type="term" value="C:mitochondrion"/>
    <property type="evidence" value="ECO:0007669"/>
    <property type="project" value="UniProtKB-SubCell"/>
</dbReference>
<keyword evidence="3 9" id="KW-0963">Cytoplasm</keyword>
<sequence length="639" mass="71842">MNTVASAPRRSALVLYGSETGNAQDVAEEIGRLCQRLRFSSHVAELDSMSLRQLLQPDLVIFAISTTGQGELPANAQSFWRLLRSVRLPPGCLRSVRFASFGLGDSSYPKFNWAHRKLYNRLLQLGAHAITDRGESDEQHPEGIDGSFIPWFSGLRERLLEQFPLPEGEEPIPDDVLLEPKWTLKMVDGTGKELGMNGIHVNGASNGADHEAAPVSDTPPTDLLEIPKGVTAKVVSNDRLTPQNHWQDVRHVTFDLSEPRTYGPGDVLTIYPKNFPTDVSQFLKTMRWEAIANVPIKFTPTSPFSSDYPPPPIPSLQDKTFTLRALATNHLDIMSIPRRSFFAHLIHYTEDEMQLDRLKEFTDPQYIDELFDYTTRPRRSILEVLDEFTSLTIPWQKICSIIPFMRGRQFSIASGGDLKTHISSVDGKSTTRVELLIAIVKYKTVIKRIRQGVCTRYIASLGPGTSITTTLQKGDLVSKNSDVSAPIVMVGPGTGVAPLRSLTYERLAQRHSLSLPNKTPDPDILVYGSRSRSADFFFASEWESISSLTGLKVYTAFSRDQRQKVYVQDIIRRQESDIYHVLAEKRGTFYLCGSSGKMPLAVREALIEIFVRVGNMQRDDAEGYLITMEKDGRYRQETW</sequence>
<dbReference type="GO" id="GO:0005829">
    <property type="term" value="C:cytosol"/>
    <property type="evidence" value="ECO:0007669"/>
    <property type="project" value="TreeGrafter"/>
</dbReference>
<dbReference type="PRINTS" id="PR00369">
    <property type="entry name" value="FLAVODOXIN"/>
</dbReference>
<dbReference type="SUPFAM" id="SSF63380">
    <property type="entry name" value="Riboflavin synthase domain-like"/>
    <property type="match status" value="1"/>
</dbReference>
<keyword evidence="4 9" id="KW-0285">Flavoprotein</keyword>
<dbReference type="PROSITE" id="PS50902">
    <property type="entry name" value="FLAVODOXIN_LIKE"/>
    <property type="match status" value="1"/>
</dbReference>
<dbReference type="Pfam" id="PF00175">
    <property type="entry name" value="NAD_binding_1"/>
    <property type="match status" value="1"/>
</dbReference>
<dbReference type="Pfam" id="PF00258">
    <property type="entry name" value="Flavodoxin_1"/>
    <property type="match status" value="1"/>
</dbReference>
<comment type="cofactor">
    <cofactor evidence="1 9">
        <name>FMN</name>
        <dbReference type="ChEBI" id="CHEBI:58210"/>
    </cofactor>
</comment>
<feature type="binding site" evidence="9">
    <location>
        <begin position="65"/>
        <end position="68"/>
    </location>
    <ligand>
        <name>FMN</name>
        <dbReference type="ChEBI" id="CHEBI:58210"/>
    </ligand>
</feature>
<dbReference type="PROSITE" id="PS51384">
    <property type="entry name" value="FAD_FR"/>
    <property type="match status" value="1"/>
</dbReference>
<comment type="similarity">
    <text evidence="9">In the C-terminal section; belongs to the flavoprotein pyridine nucleotide cytochrome reductase family.</text>
</comment>
<organism evidence="12 13">
    <name type="scientific">Venturia effusa</name>
    <dbReference type="NCBI Taxonomy" id="50376"/>
    <lineage>
        <taxon>Eukaryota</taxon>
        <taxon>Fungi</taxon>
        <taxon>Dikarya</taxon>
        <taxon>Ascomycota</taxon>
        <taxon>Pezizomycotina</taxon>
        <taxon>Dothideomycetes</taxon>
        <taxon>Pleosporomycetidae</taxon>
        <taxon>Venturiales</taxon>
        <taxon>Venturiaceae</taxon>
        <taxon>Venturia</taxon>
    </lineage>
</organism>
<dbReference type="FunFam" id="3.40.50.80:FF:000030">
    <property type="entry name" value="NADPH-dependent diflavin oxidoreductase 1"/>
    <property type="match status" value="1"/>
</dbReference>
<dbReference type="PRINTS" id="PR00371">
    <property type="entry name" value="FPNCR"/>
</dbReference>
<dbReference type="AlphaFoldDB" id="A0A517LHP2"/>
<evidence type="ECO:0000256" key="2">
    <source>
        <dbReference type="ARBA" id="ARBA00001974"/>
    </source>
</evidence>
<keyword evidence="8 9" id="KW-0560">Oxidoreductase</keyword>
<comment type="function">
    <text evidence="9">NADPH-dependent reductase which is a central component of the cytosolic iron-sulfur (Fe-S) protein assembly (CIA) machinery. Transfers electrons from NADPH via its FAD and FMN prosthetic groups to the [2Fe-2S] cluster of DRE2, another key component of the CIA machinery. In turn, this reduced cluster provides electrons for assembly of cytosolic iron-sulfur cluster proteins. Positively controls H(2)O(2)-induced cell death.</text>
</comment>
<dbReference type="EMBL" id="CP042196">
    <property type="protein sequence ID" value="QDS75165.1"/>
    <property type="molecule type" value="Genomic_DNA"/>
</dbReference>
<dbReference type="InterPro" id="IPR039261">
    <property type="entry name" value="FNR_nucleotide-bd"/>
</dbReference>
<keyword evidence="6 9" id="KW-0274">FAD</keyword>
<feature type="binding site" evidence="9">
    <location>
        <position position="494"/>
    </location>
    <ligand>
        <name>NADP(+)</name>
        <dbReference type="ChEBI" id="CHEBI:58349"/>
    </ligand>
</feature>
<evidence type="ECO:0000256" key="4">
    <source>
        <dbReference type="ARBA" id="ARBA00022630"/>
    </source>
</evidence>
<feature type="domain" description="Flavodoxin-like" evidence="10">
    <location>
        <begin position="12"/>
        <end position="156"/>
    </location>
</feature>
<evidence type="ECO:0000313" key="13">
    <source>
        <dbReference type="Proteomes" id="UP000316270"/>
    </source>
</evidence>
<feature type="binding site" evidence="9">
    <location>
        <begin position="564"/>
        <end position="568"/>
    </location>
    <ligand>
        <name>NADP(+)</name>
        <dbReference type="ChEBI" id="CHEBI:58349"/>
    </ligand>
</feature>
<dbReference type="GO" id="GO:0050661">
    <property type="term" value="F:NADP binding"/>
    <property type="evidence" value="ECO:0007669"/>
    <property type="project" value="UniProtKB-UniRule"/>
</dbReference>
<comment type="cofactor">
    <cofactor evidence="2 9">
        <name>FAD</name>
        <dbReference type="ChEBI" id="CHEBI:57692"/>
    </cofactor>
</comment>
<feature type="binding site" evidence="9">
    <location>
        <begin position="18"/>
        <end position="23"/>
    </location>
    <ligand>
        <name>FMN</name>
        <dbReference type="ChEBI" id="CHEBI:58210"/>
    </ligand>
</feature>
<dbReference type="PANTHER" id="PTHR19384:SF10">
    <property type="entry name" value="NADPH-DEPENDENT DIFLAVIN OXIDOREDUCTASE 1"/>
    <property type="match status" value="1"/>
</dbReference>
<name>A0A517LHP2_9PEZI</name>
<dbReference type="OrthoDB" id="1856718at2759"/>
<dbReference type="Gene3D" id="1.20.990.10">
    <property type="entry name" value="NADPH-cytochrome p450 Reductase, Chain A, domain 3"/>
    <property type="match status" value="1"/>
</dbReference>
<keyword evidence="5 9" id="KW-0288">FMN</keyword>
<comment type="subcellular location">
    <subcellularLocation>
        <location evidence="9">Cytoplasm</location>
    </subcellularLocation>
    <subcellularLocation>
        <location evidence="9">Mitochondrion</location>
    </subcellularLocation>
    <text evidence="9">Relocalizes to mitochondria after H(2)O(2) exposure.</text>
</comment>
<dbReference type="InterPro" id="IPR008254">
    <property type="entry name" value="Flavodoxin/NO_synth"/>
</dbReference>
<evidence type="ECO:0000259" key="10">
    <source>
        <dbReference type="PROSITE" id="PS50902"/>
    </source>
</evidence>
<accession>A0A517LHP2</accession>
<reference evidence="12 13" key="1">
    <citation type="submission" date="2019-07" db="EMBL/GenBank/DDBJ databases">
        <title>Finished genome of Venturia effusa.</title>
        <authorList>
            <person name="Young C.A."/>
            <person name="Cox M.P."/>
            <person name="Ganley A.R.D."/>
            <person name="David W.J."/>
        </authorList>
    </citation>
    <scope>NUCLEOTIDE SEQUENCE [LARGE SCALE GENOMIC DNA]</scope>
    <source>
        <strain evidence="13">albino</strain>
    </source>
</reference>
<feature type="binding site" evidence="9">
    <location>
        <position position="138"/>
    </location>
    <ligand>
        <name>FMN</name>
        <dbReference type="ChEBI" id="CHEBI:58210"/>
    </ligand>
</feature>
<comment type="caution">
    <text evidence="9">Lacks conserved residue(s) required for the propagation of feature annotation.</text>
</comment>
<dbReference type="GO" id="GO:0050660">
    <property type="term" value="F:flavin adenine dinucleotide binding"/>
    <property type="evidence" value="ECO:0007669"/>
    <property type="project" value="UniProtKB-UniRule"/>
</dbReference>
<keyword evidence="13" id="KW-1185">Reference proteome</keyword>